<dbReference type="Proteomes" id="UP001153714">
    <property type="component" value="Chromosome 5"/>
</dbReference>
<dbReference type="AlphaFoldDB" id="A0A9N9RB21"/>
<sequence length="307" mass="34746">MKVIFFNRDVSSIYKRLGENVRLTAESIKINRGLTESEIAKDEANRASFTKVEDSYAGSSRHVRLRNGFENNGMAYIKLPIELREGNSHKSDDIVTKNARLMQKTDASTFKPVTVIKGGFSLNTETEPDNKVTFVDSNKKNQTIYRKTPQKTVSMPRNRISHTLSRTNVSLQNDSDSIYLESIKDTGKTLTQRIITDVTDEPIIEPVNEETRKKSVTEFIQNSTQLVVNSSEPENRVKPEKRVKPMNPNVSDLYNPVSDEEDRWIWGRTKEIETTTPDIENRVSFNGDSCPTGKVKIAGICIVPDTN</sequence>
<gene>
    <name evidence="1" type="ORF">DIATSA_LOCUS10608</name>
</gene>
<organism evidence="1 2">
    <name type="scientific">Diatraea saccharalis</name>
    <name type="common">sugarcane borer</name>
    <dbReference type="NCBI Taxonomy" id="40085"/>
    <lineage>
        <taxon>Eukaryota</taxon>
        <taxon>Metazoa</taxon>
        <taxon>Ecdysozoa</taxon>
        <taxon>Arthropoda</taxon>
        <taxon>Hexapoda</taxon>
        <taxon>Insecta</taxon>
        <taxon>Pterygota</taxon>
        <taxon>Neoptera</taxon>
        <taxon>Endopterygota</taxon>
        <taxon>Lepidoptera</taxon>
        <taxon>Glossata</taxon>
        <taxon>Ditrysia</taxon>
        <taxon>Pyraloidea</taxon>
        <taxon>Crambidae</taxon>
        <taxon>Crambinae</taxon>
        <taxon>Diatraea</taxon>
    </lineage>
</organism>
<name>A0A9N9RB21_9NEOP</name>
<accession>A0A9N9RB21</accession>
<reference evidence="1" key="2">
    <citation type="submission" date="2022-10" db="EMBL/GenBank/DDBJ databases">
        <authorList>
            <consortium name="ENA_rothamsted_submissions"/>
            <consortium name="culmorum"/>
            <person name="King R."/>
        </authorList>
    </citation>
    <scope>NUCLEOTIDE SEQUENCE</scope>
</reference>
<protein>
    <submittedName>
        <fullName evidence="1">Uncharacterized protein</fullName>
    </submittedName>
</protein>
<reference evidence="1" key="1">
    <citation type="submission" date="2021-12" db="EMBL/GenBank/DDBJ databases">
        <authorList>
            <person name="King R."/>
        </authorList>
    </citation>
    <scope>NUCLEOTIDE SEQUENCE</scope>
</reference>
<evidence type="ECO:0000313" key="2">
    <source>
        <dbReference type="Proteomes" id="UP001153714"/>
    </source>
</evidence>
<keyword evidence="2" id="KW-1185">Reference proteome</keyword>
<dbReference type="EMBL" id="OU893336">
    <property type="protein sequence ID" value="CAG9793144.1"/>
    <property type="molecule type" value="Genomic_DNA"/>
</dbReference>
<evidence type="ECO:0000313" key="1">
    <source>
        <dbReference type="EMBL" id="CAG9793144.1"/>
    </source>
</evidence>
<proteinExistence type="predicted"/>
<dbReference type="OrthoDB" id="7492601at2759"/>